<gene>
    <name evidence="1" type="ORF">acsn021_01120</name>
</gene>
<reference evidence="1 2" key="1">
    <citation type="journal article" date="2016" name="Int. J. Syst. Evol. Microbiol.">
        <title>Descriptions of Anaerotaenia torta gen. nov., sp. nov. and Anaerocolumna cellulosilytica gen. nov., sp. nov. isolated from a methanogenic reactor of cattle waste.</title>
        <authorList>
            <person name="Uek A."/>
            <person name="Ohtaki Y."/>
            <person name="Kaku N."/>
            <person name="Ueki K."/>
        </authorList>
    </citation>
    <scope>NUCLEOTIDE SEQUENCE [LARGE SCALE GENOMIC DNA]</scope>
    <source>
        <strain evidence="1 2">SN021</strain>
    </source>
</reference>
<dbReference type="EMBL" id="AP023367">
    <property type="protein sequence ID" value="BCJ92543.1"/>
    <property type="molecule type" value="Genomic_DNA"/>
</dbReference>
<keyword evidence="2" id="KW-1185">Reference proteome</keyword>
<dbReference type="KEGG" id="acel:acsn021_01120"/>
<dbReference type="Proteomes" id="UP000515561">
    <property type="component" value="Chromosome"/>
</dbReference>
<accession>A0A6S6QMH3</accession>
<dbReference type="RefSeq" id="WP_184093039.1">
    <property type="nucleotide sequence ID" value="NZ_AP023367.1"/>
</dbReference>
<dbReference type="AlphaFoldDB" id="A0A6S6QMH3"/>
<sequence length="275" mass="30562">MKNSEHMDQLLKQALSPAVEPSDFLNNSILNKMKEKESMKKSGSKKVLVFLTAAALTLMMTATAFAAWKFLSPKEVALNLGDQTLAEAFDSEDAINLNETVVSGGYEITLLGIVLGKGLSDFQSESNNILPERTYAVVSIAREDGTPIPDSYDAESIKTRTDFFISPLIKGQEPWLYNIITMNGGYNEFVIEGRLYRLIECDTVELFADRGLYLCVSTGSFYDSEAFNYDEQTGEITLNTSYSGANALFSLPLDVTKANYEEGQKYLDSLYQEEN</sequence>
<name>A0A6S6QMH3_9FIRM</name>
<proteinExistence type="predicted"/>
<evidence type="ECO:0000313" key="1">
    <source>
        <dbReference type="EMBL" id="BCJ92543.1"/>
    </source>
</evidence>
<evidence type="ECO:0000313" key="2">
    <source>
        <dbReference type="Proteomes" id="UP000515561"/>
    </source>
</evidence>
<protein>
    <submittedName>
        <fullName evidence="1">Uncharacterized protein</fullName>
    </submittedName>
</protein>
<organism evidence="1 2">
    <name type="scientific">Anaerocolumna cellulosilytica</name>
    <dbReference type="NCBI Taxonomy" id="433286"/>
    <lineage>
        <taxon>Bacteria</taxon>
        <taxon>Bacillati</taxon>
        <taxon>Bacillota</taxon>
        <taxon>Clostridia</taxon>
        <taxon>Lachnospirales</taxon>
        <taxon>Lachnospiraceae</taxon>
        <taxon>Anaerocolumna</taxon>
    </lineage>
</organism>